<dbReference type="AlphaFoldDB" id="A0A1W1BGC3"/>
<sequence>MQMVKKGILVFMVILLSLAIFSPKREIYYLFEDELMKNGIIIDDEEINDGLLSLTISHPKIYLRGVLIADVEKIRLWTIFFYTRLAIGHIKVDSSLDKFIPSPILKLQASYSVTNPLKVSLLATGDFENVNGAVYLESKTVHIDISDKKLINKYKSQLRKGENGWYYETSF</sequence>
<accession>A0A1W1BGC3</accession>
<protein>
    <submittedName>
        <fullName evidence="1">Uncharacterized protein</fullName>
    </submittedName>
</protein>
<gene>
    <name evidence="1" type="ORF">MNB_SV-9-1536</name>
</gene>
<dbReference type="EMBL" id="FPHG01000017">
    <property type="protein sequence ID" value="SFV52529.1"/>
    <property type="molecule type" value="Genomic_DNA"/>
</dbReference>
<reference evidence="1" key="1">
    <citation type="submission" date="2016-10" db="EMBL/GenBank/DDBJ databases">
        <authorList>
            <person name="de Groot N.N."/>
        </authorList>
    </citation>
    <scope>NUCLEOTIDE SEQUENCE</scope>
</reference>
<organism evidence="1">
    <name type="scientific">hydrothermal vent metagenome</name>
    <dbReference type="NCBI Taxonomy" id="652676"/>
    <lineage>
        <taxon>unclassified sequences</taxon>
        <taxon>metagenomes</taxon>
        <taxon>ecological metagenomes</taxon>
    </lineage>
</organism>
<name>A0A1W1BGC3_9ZZZZ</name>
<proteinExistence type="predicted"/>
<evidence type="ECO:0000313" key="1">
    <source>
        <dbReference type="EMBL" id="SFV52529.1"/>
    </source>
</evidence>